<proteinExistence type="predicted"/>
<keyword evidence="3" id="KW-0732">Signal</keyword>
<gene>
    <name evidence="9" type="ORF">PBY51_014578</name>
</gene>
<dbReference type="GO" id="GO:0005737">
    <property type="term" value="C:cytoplasm"/>
    <property type="evidence" value="ECO:0007669"/>
    <property type="project" value="TreeGrafter"/>
</dbReference>
<dbReference type="AlphaFoldDB" id="A0AAN8AC49"/>
<comment type="caution">
    <text evidence="9">The sequence shown here is derived from an EMBL/GenBank/DDBJ whole genome shotgun (WGS) entry which is preliminary data.</text>
</comment>
<evidence type="ECO:0000256" key="1">
    <source>
        <dbReference type="ARBA" id="ARBA00004479"/>
    </source>
</evidence>
<dbReference type="PANTHER" id="PTHR14789:SF1">
    <property type="entry name" value="CHONDROLECTIN"/>
    <property type="match status" value="1"/>
</dbReference>
<keyword evidence="10" id="KW-1185">Reference proteome</keyword>
<evidence type="ECO:0000256" key="8">
    <source>
        <dbReference type="SAM" id="Phobius"/>
    </source>
</evidence>
<keyword evidence="2 8" id="KW-0812">Transmembrane</keyword>
<dbReference type="InterPro" id="IPR051505">
    <property type="entry name" value="C-type_lectin_domain"/>
</dbReference>
<keyword evidence="4" id="KW-0430">Lectin</keyword>
<reference evidence="9 10" key="2">
    <citation type="journal article" date="2023" name="Mol. Biol. Evol.">
        <title>Genomics of Secondarily Temperate Adaptation in the Only Non-Antarctic Icefish.</title>
        <authorList>
            <person name="Rivera-Colon A.G."/>
            <person name="Rayamajhi N."/>
            <person name="Minhas B.F."/>
            <person name="Madrigal G."/>
            <person name="Bilyk K.T."/>
            <person name="Yoon V."/>
            <person name="Hune M."/>
            <person name="Gregory S."/>
            <person name="Cheng C.H.C."/>
            <person name="Catchen J.M."/>
        </authorList>
    </citation>
    <scope>NUCLEOTIDE SEQUENCE [LARGE SCALE GENOMIC DNA]</scope>
    <source>
        <strain evidence="9">JMC-PN-2008</strain>
    </source>
</reference>
<protein>
    <submittedName>
        <fullName evidence="9">Uncharacterized protein</fullName>
    </submittedName>
</protein>
<keyword evidence="5 8" id="KW-1133">Transmembrane helix</keyword>
<evidence type="ECO:0000313" key="9">
    <source>
        <dbReference type="EMBL" id="KAK5850319.1"/>
    </source>
</evidence>
<dbReference type="PANTHER" id="PTHR14789">
    <property type="entry name" value="CHONDROLECTIN VARIANT CHODLFDELTAE"/>
    <property type="match status" value="1"/>
</dbReference>
<keyword evidence="6 8" id="KW-0472">Membrane</keyword>
<accession>A0AAN8AC49</accession>
<sequence>MKHNFICKYQPESHVVKEPVETPGGRGSESTAGGGLVRASGSEDSPPQVTMAGASGMLLVYVIIPTIPLLLLILVASGSCCFQMLSRSSPRTKMAPPTQSTLWISRTQKPESMEV</sequence>
<evidence type="ECO:0000256" key="6">
    <source>
        <dbReference type="ARBA" id="ARBA00023136"/>
    </source>
</evidence>
<feature type="transmembrane region" description="Helical" evidence="8">
    <location>
        <begin position="58"/>
        <end position="85"/>
    </location>
</feature>
<feature type="compositionally biased region" description="Gly residues" evidence="7">
    <location>
        <begin position="24"/>
        <end position="36"/>
    </location>
</feature>
<feature type="region of interest" description="Disordered" evidence="7">
    <location>
        <begin position="16"/>
        <end position="48"/>
    </location>
</feature>
<evidence type="ECO:0000313" key="10">
    <source>
        <dbReference type="Proteomes" id="UP001346869"/>
    </source>
</evidence>
<reference evidence="9 10" key="1">
    <citation type="journal article" date="2023" name="Genes (Basel)">
        <title>Chromosome-Level Genome Assembly and Circadian Gene Repertoire of the Patagonia Blennie Eleginops maclovinus-The Closest Ancestral Proxy of Antarctic Cryonotothenioids.</title>
        <authorList>
            <person name="Cheng C.C."/>
            <person name="Rivera-Colon A.G."/>
            <person name="Minhas B.F."/>
            <person name="Wilson L."/>
            <person name="Rayamajhi N."/>
            <person name="Vargas-Chacoff L."/>
            <person name="Catchen J.M."/>
        </authorList>
    </citation>
    <scope>NUCLEOTIDE SEQUENCE [LARGE SCALE GENOMIC DNA]</scope>
    <source>
        <strain evidence="9">JMC-PN-2008</strain>
    </source>
</reference>
<comment type="subcellular location">
    <subcellularLocation>
        <location evidence="1">Membrane</location>
        <topology evidence="1">Single-pass type I membrane protein</topology>
    </subcellularLocation>
</comment>
<evidence type="ECO:0000256" key="2">
    <source>
        <dbReference type="ARBA" id="ARBA00022692"/>
    </source>
</evidence>
<organism evidence="9 10">
    <name type="scientific">Eleginops maclovinus</name>
    <name type="common">Patagonian blennie</name>
    <name type="synonym">Eleginus maclovinus</name>
    <dbReference type="NCBI Taxonomy" id="56733"/>
    <lineage>
        <taxon>Eukaryota</taxon>
        <taxon>Metazoa</taxon>
        <taxon>Chordata</taxon>
        <taxon>Craniata</taxon>
        <taxon>Vertebrata</taxon>
        <taxon>Euteleostomi</taxon>
        <taxon>Actinopterygii</taxon>
        <taxon>Neopterygii</taxon>
        <taxon>Teleostei</taxon>
        <taxon>Neoteleostei</taxon>
        <taxon>Acanthomorphata</taxon>
        <taxon>Eupercaria</taxon>
        <taxon>Perciformes</taxon>
        <taxon>Notothenioidei</taxon>
        <taxon>Eleginopidae</taxon>
        <taxon>Eleginops</taxon>
    </lineage>
</organism>
<dbReference type="Proteomes" id="UP001346869">
    <property type="component" value="Unassembled WGS sequence"/>
</dbReference>
<dbReference type="GO" id="GO:0050772">
    <property type="term" value="P:positive regulation of axonogenesis"/>
    <property type="evidence" value="ECO:0007669"/>
    <property type="project" value="TreeGrafter"/>
</dbReference>
<dbReference type="GO" id="GO:0016020">
    <property type="term" value="C:membrane"/>
    <property type="evidence" value="ECO:0007669"/>
    <property type="project" value="UniProtKB-SubCell"/>
</dbReference>
<evidence type="ECO:0000256" key="4">
    <source>
        <dbReference type="ARBA" id="ARBA00022734"/>
    </source>
</evidence>
<evidence type="ECO:0000256" key="7">
    <source>
        <dbReference type="SAM" id="MobiDB-lite"/>
    </source>
</evidence>
<evidence type="ECO:0000256" key="3">
    <source>
        <dbReference type="ARBA" id="ARBA00022729"/>
    </source>
</evidence>
<evidence type="ECO:0000256" key="5">
    <source>
        <dbReference type="ARBA" id="ARBA00022989"/>
    </source>
</evidence>
<name>A0AAN8AC49_ELEMC</name>
<dbReference type="EMBL" id="JAUZQC010000023">
    <property type="protein sequence ID" value="KAK5850319.1"/>
    <property type="molecule type" value="Genomic_DNA"/>
</dbReference>
<dbReference type="GO" id="GO:0030246">
    <property type="term" value="F:carbohydrate binding"/>
    <property type="evidence" value="ECO:0007669"/>
    <property type="project" value="UniProtKB-KW"/>
</dbReference>